<keyword evidence="6" id="KW-0560">Oxidoreductase</keyword>
<dbReference type="GO" id="GO:0006784">
    <property type="term" value="P:heme A biosynthetic process"/>
    <property type="evidence" value="ECO:0007669"/>
    <property type="project" value="InterPro"/>
</dbReference>
<dbReference type="GO" id="GO:0016653">
    <property type="term" value="F:oxidoreductase activity, acting on NAD(P)H, heme protein as acceptor"/>
    <property type="evidence" value="ECO:0007669"/>
    <property type="project" value="TreeGrafter"/>
</dbReference>
<evidence type="ECO:0000256" key="12">
    <source>
        <dbReference type="SAM" id="MobiDB-lite"/>
    </source>
</evidence>
<dbReference type="EMBL" id="JABDHM010000030">
    <property type="protein sequence ID" value="KAF5222092.1"/>
    <property type="molecule type" value="Genomic_DNA"/>
</dbReference>
<evidence type="ECO:0000256" key="13">
    <source>
        <dbReference type="SAM" id="Phobius"/>
    </source>
</evidence>
<gene>
    <name evidence="15" type="ORF">ECC02_004846</name>
</gene>
<feature type="transmembrane region" description="Helical" evidence="13">
    <location>
        <begin position="445"/>
        <end position="467"/>
    </location>
</feature>
<feature type="transmembrane region" description="Helical" evidence="13">
    <location>
        <begin position="236"/>
        <end position="254"/>
    </location>
</feature>
<feature type="compositionally biased region" description="Basic and acidic residues" evidence="12">
    <location>
        <begin position="43"/>
        <end position="61"/>
    </location>
</feature>
<sequence>MCLNLGYFLFVFVWLLLRRHSLERAVKTQTDKTNQQQQQQQQQERRPDTQLVDSEQKDGEGGRGGGKKKNNNNKKTTTTTTTEEQHGEKHKQTKQTSKKDRSGSKMLRFRPRVFQTNTTRLHWAFLFKRRLQSTASGFREASWIAPPANKAVAHWLYCSAALVGGVVVIGGITRLTESGLSIVDWKPVTGVRPPITHKEWEEEFARYQNYPEFKQKDKMTLEEFKFIFFWEWAHRVLARSIGLVYGLPMMYFFWKGRFKGQKALTGSIIAILALGGAQGAMGWYMVRSGLDPRLLEEKRKATVSAYRLAAHLVLAFTIYASMMRIGFGLKLPRPVNFQGNTTVQSFARLSFAVVFCTVVSGAFVAGLDAGLMYNNEFPWMGGGVVPPRDHLLVVEPWWRNALENPAAAQTWHRLMAAVSTVSILGLNAACVLHSAALPKMLRRSIISVNGVLALQVGLGIWTVISYVDIPIATAHQLGSLLLLTTIIRLCAVLGSRGLCLA</sequence>
<dbReference type="VEuPathDB" id="TriTrypDB:ECC02_004846"/>
<evidence type="ECO:0000256" key="8">
    <source>
        <dbReference type="ARBA" id="ARBA00023133"/>
    </source>
</evidence>
<keyword evidence="4" id="KW-0479">Metal-binding</keyword>
<dbReference type="InterPro" id="IPR023754">
    <property type="entry name" value="HemeA_Synthase_type2"/>
</dbReference>
<evidence type="ECO:0000256" key="10">
    <source>
        <dbReference type="ARBA" id="ARBA00044501"/>
    </source>
</evidence>
<evidence type="ECO:0000256" key="9">
    <source>
        <dbReference type="ARBA" id="ARBA00023136"/>
    </source>
</evidence>
<keyword evidence="3 13" id="KW-0812">Transmembrane</keyword>
<dbReference type="VEuPathDB" id="TriTrypDB:BCY84_15957"/>
<dbReference type="Pfam" id="PF02628">
    <property type="entry name" value="COX15-CtaA"/>
    <property type="match status" value="1"/>
</dbReference>
<keyword evidence="14" id="KW-0732">Signal</keyword>
<evidence type="ECO:0000256" key="2">
    <source>
        <dbReference type="ARBA" id="ARBA00004141"/>
    </source>
</evidence>
<dbReference type="Proteomes" id="UP000583944">
    <property type="component" value="Unassembled WGS sequence"/>
</dbReference>
<keyword evidence="7" id="KW-0408">Iron</keyword>
<dbReference type="GO" id="GO:0046872">
    <property type="term" value="F:metal ion binding"/>
    <property type="evidence" value="ECO:0007669"/>
    <property type="project" value="UniProtKB-KW"/>
</dbReference>
<evidence type="ECO:0000313" key="16">
    <source>
        <dbReference type="Proteomes" id="UP000583944"/>
    </source>
</evidence>
<dbReference type="PANTHER" id="PTHR23289:SF2">
    <property type="entry name" value="CYTOCHROME C OXIDASE ASSEMBLY PROTEIN COX15 HOMOLOG"/>
    <property type="match status" value="1"/>
</dbReference>
<dbReference type="PANTHER" id="PTHR23289">
    <property type="entry name" value="CYTOCHROME C OXIDASE ASSEMBLY PROTEIN COX15"/>
    <property type="match status" value="1"/>
</dbReference>
<keyword evidence="9 13" id="KW-0472">Membrane</keyword>
<proteinExistence type="predicted"/>
<feature type="transmembrane region" description="Helical" evidence="13">
    <location>
        <begin position="479"/>
        <end position="499"/>
    </location>
</feature>
<evidence type="ECO:0000256" key="1">
    <source>
        <dbReference type="ARBA" id="ARBA00001970"/>
    </source>
</evidence>
<feature type="compositionally biased region" description="Low complexity" evidence="12">
    <location>
        <begin position="73"/>
        <end position="82"/>
    </location>
</feature>
<feature type="transmembrane region" description="Helical" evidence="13">
    <location>
        <begin position="414"/>
        <end position="433"/>
    </location>
</feature>
<dbReference type="GO" id="GO:0005743">
    <property type="term" value="C:mitochondrial inner membrane"/>
    <property type="evidence" value="ECO:0007669"/>
    <property type="project" value="TreeGrafter"/>
</dbReference>
<evidence type="ECO:0000313" key="15">
    <source>
        <dbReference type="EMBL" id="KAF5222092.1"/>
    </source>
</evidence>
<evidence type="ECO:0000256" key="6">
    <source>
        <dbReference type="ARBA" id="ARBA00023002"/>
    </source>
</evidence>
<keyword evidence="8" id="KW-0350">Heme biosynthesis</keyword>
<feature type="transmembrane region" description="Helical" evidence="13">
    <location>
        <begin position="266"/>
        <end position="286"/>
    </location>
</feature>
<evidence type="ECO:0000256" key="4">
    <source>
        <dbReference type="ARBA" id="ARBA00022723"/>
    </source>
</evidence>
<name>A0A7J6Y626_TRYCR</name>
<comment type="subcellular location">
    <subcellularLocation>
        <location evidence="2">Membrane</location>
        <topology evidence="2">Multi-pass membrane protein</topology>
    </subcellularLocation>
</comment>
<dbReference type="AlphaFoldDB" id="A0A7J6Y626"/>
<organism evidence="15 16">
    <name type="scientific">Trypanosoma cruzi</name>
    <dbReference type="NCBI Taxonomy" id="5693"/>
    <lineage>
        <taxon>Eukaryota</taxon>
        <taxon>Discoba</taxon>
        <taxon>Euglenozoa</taxon>
        <taxon>Kinetoplastea</taxon>
        <taxon>Metakinetoplastina</taxon>
        <taxon>Trypanosomatida</taxon>
        <taxon>Trypanosomatidae</taxon>
        <taxon>Trypanosoma</taxon>
        <taxon>Schizotrypanum</taxon>
    </lineage>
</organism>
<evidence type="ECO:0000256" key="14">
    <source>
        <dbReference type="SAM" id="SignalP"/>
    </source>
</evidence>
<comment type="caution">
    <text evidence="15">The sequence shown here is derived from an EMBL/GenBank/DDBJ whole genome shotgun (WGS) entry which is preliminary data.</text>
</comment>
<feature type="transmembrane region" description="Helical" evidence="13">
    <location>
        <begin position="346"/>
        <end position="367"/>
    </location>
</feature>
<evidence type="ECO:0000256" key="7">
    <source>
        <dbReference type="ARBA" id="ARBA00023004"/>
    </source>
</evidence>
<comment type="pathway">
    <text evidence="10">Porphyrin-containing compound metabolism; heme A biosynthesis; heme A from heme O: step 1/1.</text>
</comment>
<feature type="transmembrane region" description="Helical" evidence="13">
    <location>
        <begin position="306"/>
        <end position="325"/>
    </location>
</feature>
<protein>
    <submittedName>
        <fullName evidence="15">Cytochrome c oxidase assembly protein</fullName>
    </submittedName>
</protein>
<evidence type="ECO:0000256" key="5">
    <source>
        <dbReference type="ARBA" id="ARBA00022989"/>
    </source>
</evidence>
<feature type="signal peptide" evidence="14">
    <location>
        <begin position="1"/>
        <end position="21"/>
    </location>
</feature>
<feature type="region of interest" description="Disordered" evidence="12">
    <location>
        <begin position="28"/>
        <end position="107"/>
    </location>
</feature>
<evidence type="ECO:0000256" key="3">
    <source>
        <dbReference type="ARBA" id="ARBA00022692"/>
    </source>
</evidence>
<comment type="cofactor">
    <cofactor evidence="1">
        <name>heme b</name>
        <dbReference type="ChEBI" id="CHEBI:60344"/>
    </cofactor>
</comment>
<dbReference type="InterPro" id="IPR003780">
    <property type="entry name" value="COX15/CtaA_fam"/>
</dbReference>
<keyword evidence="5 13" id="KW-1133">Transmembrane helix</keyword>
<comment type="catalytic activity">
    <reaction evidence="11">
        <text>Fe(II)-heme o + 2 A + H2O = Fe(II)-heme a + 2 AH2</text>
        <dbReference type="Rhea" id="RHEA:63388"/>
        <dbReference type="ChEBI" id="CHEBI:13193"/>
        <dbReference type="ChEBI" id="CHEBI:15377"/>
        <dbReference type="ChEBI" id="CHEBI:17499"/>
        <dbReference type="ChEBI" id="CHEBI:60530"/>
        <dbReference type="ChEBI" id="CHEBI:61715"/>
        <dbReference type="EC" id="1.17.99.9"/>
    </reaction>
    <physiologicalReaction direction="left-to-right" evidence="11">
        <dbReference type="Rhea" id="RHEA:63389"/>
    </physiologicalReaction>
</comment>
<reference evidence="15 16" key="1">
    <citation type="journal article" date="2019" name="Genome Biol. Evol.">
        <title>Nanopore Sequencing Significantly Improves Genome Assembly of the Protozoan Parasite Trypanosoma cruzi.</title>
        <authorList>
            <person name="Diaz-Viraque F."/>
            <person name="Pita S."/>
            <person name="Greif G."/>
            <person name="de Souza R.C.M."/>
            <person name="Iraola G."/>
            <person name="Robello C."/>
        </authorList>
    </citation>
    <scope>NUCLEOTIDE SEQUENCE [LARGE SCALE GENOMIC DNA]</scope>
    <source>
        <strain evidence="15 16">Berenice</strain>
    </source>
</reference>
<evidence type="ECO:0000256" key="11">
    <source>
        <dbReference type="ARBA" id="ARBA00048044"/>
    </source>
</evidence>
<accession>A0A7J6Y626</accession>
<feature type="chain" id="PRO_5029583499" evidence="14">
    <location>
        <begin position="22"/>
        <end position="501"/>
    </location>
</feature>
<dbReference type="GO" id="GO:0120547">
    <property type="term" value="F:heme A synthase activity"/>
    <property type="evidence" value="ECO:0007669"/>
    <property type="project" value="UniProtKB-EC"/>
</dbReference>